<dbReference type="Gene3D" id="3.40.50.720">
    <property type="entry name" value="NAD(P)-binding Rossmann-like Domain"/>
    <property type="match status" value="2"/>
</dbReference>
<dbReference type="PANTHER" id="PTHR43000">
    <property type="entry name" value="DTDP-D-GLUCOSE 4,6-DEHYDRATASE-RELATED"/>
    <property type="match status" value="1"/>
</dbReference>
<gene>
    <name evidence="4" type="ORF">WMQ36_24125</name>
</gene>
<reference evidence="4 5" key="1">
    <citation type="submission" date="2024-03" db="EMBL/GenBank/DDBJ databases">
        <title>Human intestinal bacterial collection.</title>
        <authorList>
            <person name="Pauvert C."/>
            <person name="Hitch T.C.A."/>
            <person name="Clavel T."/>
        </authorList>
    </citation>
    <scope>NUCLEOTIDE SEQUENCE [LARGE SCALE GENOMIC DNA]</scope>
    <source>
        <strain evidence="4 5">CLA-SR-H021</strain>
    </source>
</reference>
<dbReference type="EC" id="4.2.1.47" evidence="4"/>
<dbReference type="Gene3D" id="3.90.25.10">
    <property type="entry name" value="UDP-galactose 4-epimerase, domain 1"/>
    <property type="match status" value="1"/>
</dbReference>
<comment type="caution">
    <text evidence="4">The sequence shown here is derived from an EMBL/GenBank/DDBJ whole genome shotgun (WGS) entry which is preliminary data.</text>
</comment>
<dbReference type="Pfam" id="PF01370">
    <property type="entry name" value="Epimerase"/>
    <property type="match status" value="1"/>
</dbReference>
<name>A0ABV1DDI2_9FIRM</name>
<dbReference type="InterPro" id="IPR016040">
    <property type="entry name" value="NAD(P)-bd_dom"/>
</dbReference>
<keyword evidence="5" id="KW-1185">Reference proteome</keyword>
<evidence type="ECO:0000256" key="1">
    <source>
        <dbReference type="ARBA" id="ARBA00007637"/>
    </source>
</evidence>
<comment type="similarity">
    <text evidence="1">Belongs to the NAD(P)-dependent epimerase/dehydratase family.</text>
</comment>
<dbReference type="InterPro" id="IPR036291">
    <property type="entry name" value="NAD(P)-bd_dom_sf"/>
</dbReference>
<proteinExistence type="inferred from homology"/>
<dbReference type="Pfam" id="PF16363">
    <property type="entry name" value="GDP_Man_Dehyd"/>
    <property type="match status" value="1"/>
</dbReference>
<sequence>MKVIITGGSGFAGSHLIQYMVGKYPGNDTVNLDISANADNLKPFEDIPGYRFVKGDIGDKDFVLNLFAEEKPGIVINFVPYNEAGVKNLLDACRLFGIRHYHQVSEGEAPAQAGSTLAASIQAADGFPVTVSRCCNLYGPCSREDSLIPMAIAKALSGERIYLENMGENVRDWLYVADYCRAIDLIVNEGKDGGTYDICSNSLQKDSHVVRTILKILGRPETLIYYGNDRGKDREWPVADTAKITEEMGWVPSYDLDTGLRKTIRWHMTQQY</sequence>
<evidence type="ECO:0000259" key="3">
    <source>
        <dbReference type="Pfam" id="PF16363"/>
    </source>
</evidence>
<dbReference type="InterPro" id="IPR001509">
    <property type="entry name" value="Epimerase_deHydtase"/>
</dbReference>
<evidence type="ECO:0000259" key="2">
    <source>
        <dbReference type="Pfam" id="PF01370"/>
    </source>
</evidence>
<dbReference type="EMBL" id="JBBMFM010000146">
    <property type="protein sequence ID" value="MEQ2428055.1"/>
    <property type="molecule type" value="Genomic_DNA"/>
</dbReference>
<accession>A0ABV1DDI2</accession>
<keyword evidence="4" id="KW-0456">Lyase</keyword>
<protein>
    <submittedName>
        <fullName evidence="4">GDP-mannose 4,6-dehydratase</fullName>
        <ecNumber evidence="4">4.2.1.47</ecNumber>
    </submittedName>
</protein>
<dbReference type="SUPFAM" id="SSF51735">
    <property type="entry name" value="NAD(P)-binding Rossmann-fold domains"/>
    <property type="match status" value="1"/>
</dbReference>
<dbReference type="GO" id="GO:0008446">
    <property type="term" value="F:GDP-mannose 4,6-dehydratase activity"/>
    <property type="evidence" value="ECO:0007669"/>
    <property type="project" value="UniProtKB-EC"/>
</dbReference>
<feature type="domain" description="NAD(P)-binding" evidence="3">
    <location>
        <begin position="4"/>
        <end position="78"/>
    </location>
</feature>
<dbReference type="Proteomes" id="UP001454086">
    <property type="component" value="Unassembled WGS sequence"/>
</dbReference>
<evidence type="ECO:0000313" key="4">
    <source>
        <dbReference type="EMBL" id="MEQ2428055.1"/>
    </source>
</evidence>
<feature type="domain" description="NAD-dependent epimerase/dehydratase" evidence="2">
    <location>
        <begin position="113"/>
        <end position="199"/>
    </location>
</feature>
<dbReference type="RefSeq" id="WP_168164706.1">
    <property type="nucleotide sequence ID" value="NZ_JBBMFM010000146.1"/>
</dbReference>
<organism evidence="4 5">
    <name type="scientific">Enterocloster hominis</name>
    <name type="common">ex Hitch et al. 2024</name>
    <dbReference type="NCBI Taxonomy" id="1917870"/>
    <lineage>
        <taxon>Bacteria</taxon>
        <taxon>Bacillati</taxon>
        <taxon>Bacillota</taxon>
        <taxon>Clostridia</taxon>
        <taxon>Lachnospirales</taxon>
        <taxon>Lachnospiraceae</taxon>
        <taxon>Enterocloster</taxon>
    </lineage>
</organism>
<evidence type="ECO:0000313" key="5">
    <source>
        <dbReference type="Proteomes" id="UP001454086"/>
    </source>
</evidence>